<dbReference type="Pfam" id="PF17963">
    <property type="entry name" value="Big_9"/>
    <property type="match status" value="1"/>
</dbReference>
<evidence type="ECO:0000313" key="2">
    <source>
        <dbReference type="EMBL" id="RKR90581.1"/>
    </source>
</evidence>
<feature type="chain" id="PRO_5019718940" description="VCBS repeat protein" evidence="1">
    <location>
        <begin position="28"/>
        <end position="365"/>
    </location>
</feature>
<protein>
    <recommendedName>
        <fullName evidence="4">VCBS repeat protein</fullName>
    </recommendedName>
</protein>
<evidence type="ECO:0008006" key="4">
    <source>
        <dbReference type="Google" id="ProtNLM"/>
    </source>
</evidence>
<proteinExistence type="predicted"/>
<sequence>MWRRRIALVAAVTTMAAVGGVPGVARAAGPGAYITGDLTGDGVADRVALVDVGPDECGVVLESGRLGGGFDPPTAYFYTDPPGAGTPDDCPDVGTVLDLAGDGSVDLLVGWSRGRPAGSDVDLLVLENFSPADGFVALPRPEYIGSANFNGDLNRDIYEWSNADRMFATYLNDPVGHLTAGPMRFCGSGLAVKLADVNRNGASDAVITYEQGCDDASSGVVVLLSSGTVVHLERSATGTTRWTASVGDDNGDGSPDVTTRNIATGAVAHHIGDGRGAFGKAPIANDDTASTTGTKKVDIQVLANDIAPSSATVTIATPPSHGTVQVTSRRTVVYTPDPGHGSTDKFTYRLTIDGRTDTAAVSIRF</sequence>
<dbReference type="InterPro" id="IPR028994">
    <property type="entry name" value="Integrin_alpha_N"/>
</dbReference>
<dbReference type="OrthoDB" id="3688257at2"/>
<feature type="signal peptide" evidence="1">
    <location>
        <begin position="1"/>
        <end position="27"/>
    </location>
</feature>
<evidence type="ECO:0000256" key="1">
    <source>
        <dbReference type="SAM" id="SignalP"/>
    </source>
</evidence>
<dbReference type="PANTHER" id="PTHR46580">
    <property type="entry name" value="SENSOR KINASE-RELATED"/>
    <property type="match status" value="1"/>
</dbReference>
<dbReference type="Proteomes" id="UP000277671">
    <property type="component" value="Unassembled WGS sequence"/>
</dbReference>
<dbReference type="AlphaFoldDB" id="A0A495JP14"/>
<accession>A0A495JP14</accession>
<organism evidence="2 3">
    <name type="scientific">Micromonospora pisi</name>
    <dbReference type="NCBI Taxonomy" id="589240"/>
    <lineage>
        <taxon>Bacteria</taxon>
        <taxon>Bacillati</taxon>
        <taxon>Actinomycetota</taxon>
        <taxon>Actinomycetes</taxon>
        <taxon>Micromonosporales</taxon>
        <taxon>Micromonosporaceae</taxon>
        <taxon>Micromonospora</taxon>
    </lineage>
</organism>
<dbReference type="RefSeq" id="WP_147457109.1">
    <property type="nucleotide sequence ID" value="NZ_RBKT01000001.1"/>
</dbReference>
<evidence type="ECO:0000313" key="3">
    <source>
        <dbReference type="Proteomes" id="UP000277671"/>
    </source>
</evidence>
<gene>
    <name evidence="2" type="ORF">BDK92_4959</name>
</gene>
<comment type="caution">
    <text evidence="2">The sequence shown here is derived from an EMBL/GenBank/DDBJ whole genome shotgun (WGS) entry which is preliminary data.</text>
</comment>
<dbReference type="Gene3D" id="2.60.40.3440">
    <property type="match status" value="1"/>
</dbReference>
<dbReference type="PANTHER" id="PTHR46580:SF2">
    <property type="entry name" value="MAM DOMAIN-CONTAINING PROTEIN"/>
    <property type="match status" value="1"/>
</dbReference>
<name>A0A495JP14_9ACTN</name>
<dbReference type="EMBL" id="RBKT01000001">
    <property type="protein sequence ID" value="RKR90581.1"/>
    <property type="molecule type" value="Genomic_DNA"/>
</dbReference>
<dbReference type="SUPFAM" id="SSF69318">
    <property type="entry name" value="Integrin alpha N-terminal domain"/>
    <property type="match status" value="1"/>
</dbReference>
<keyword evidence="3" id="KW-1185">Reference proteome</keyword>
<reference evidence="2 3" key="1">
    <citation type="submission" date="2018-10" db="EMBL/GenBank/DDBJ databases">
        <title>Sequencing the genomes of 1000 actinobacteria strains.</title>
        <authorList>
            <person name="Klenk H.-P."/>
        </authorList>
    </citation>
    <scope>NUCLEOTIDE SEQUENCE [LARGE SCALE GENOMIC DNA]</scope>
    <source>
        <strain evidence="2 3">DSM 45175</strain>
    </source>
</reference>
<keyword evidence="1" id="KW-0732">Signal</keyword>